<sequence length="71" mass="7603">MDGIAKALVLAVRYIDQRSNLHAEDDDVNALEEIASALAVASTTEQDAFAKMATSLGFPELVEQLGLNSPR</sequence>
<dbReference type="Proteomes" id="UP000069001">
    <property type="component" value="Unassembled WGS sequence"/>
</dbReference>
<name>A0A124SPW1_BURCE</name>
<accession>A0A124SPW1</accession>
<proteinExistence type="predicted"/>
<gene>
    <name evidence="1" type="ORF">WS90_09485</name>
</gene>
<dbReference type="EMBL" id="LOYH01000032">
    <property type="protein sequence ID" value="KVK85292.1"/>
    <property type="molecule type" value="Genomic_DNA"/>
</dbReference>
<dbReference type="RefSeq" id="WP_059522972.1">
    <property type="nucleotide sequence ID" value="NZ_LOXZ01000020.1"/>
</dbReference>
<organism evidence="1 2">
    <name type="scientific">Burkholderia cepacia</name>
    <name type="common">Pseudomonas cepacia</name>
    <dbReference type="NCBI Taxonomy" id="292"/>
    <lineage>
        <taxon>Bacteria</taxon>
        <taxon>Pseudomonadati</taxon>
        <taxon>Pseudomonadota</taxon>
        <taxon>Betaproteobacteria</taxon>
        <taxon>Burkholderiales</taxon>
        <taxon>Burkholderiaceae</taxon>
        <taxon>Burkholderia</taxon>
        <taxon>Burkholderia cepacia complex</taxon>
    </lineage>
</organism>
<reference evidence="1 2" key="1">
    <citation type="submission" date="2015-11" db="EMBL/GenBank/DDBJ databases">
        <title>Expanding the genomic diversity of Burkholderia species for the development of highly accurate diagnostics.</title>
        <authorList>
            <person name="Sahl J."/>
            <person name="Keim P."/>
            <person name="Wagner D."/>
        </authorList>
    </citation>
    <scope>NUCLEOTIDE SEQUENCE [LARGE SCALE GENOMIC DNA]</scope>
    <source>
        <strain evidence="1 2">MSMB1302</strain>
    </source>
</reference>
<protein>
    <submittedName>
        <fullName evidence="1">Uncharacterized protein</fullName>
    </submittedName>
</protein>
<comment type="caution">
    <text evidence="1">The sequence shown here is derived from an EMBL/GenBank/DDBJ whole genome shotgun (WGS) entry which is preliminary data.</text>
</comment>
<evidence type="ECO:0000313" key="2">
    <source>
        <dbReference type="Proteomes" id="UP000069001"/>
    </source>
</evidence>
<dbReference type="AlphaFoldDB" id="A0A124SPW1"/>
<evidence type="ECO:0000313" key="1">
    <source>
        <dbReference type="EMBL" id="KVK85292.1"/>
    </source>
</evidence>